<dbReference type="Proteomes" id="UP000029665">
    <property type="component" value="Unassembled WGS sequence"/>
</dbReference>
<evidence type="ECO:0000313" key="2">
    <source>
        <dbReference type="Proteomes" id="UP000029665"/>
    </source>
</evidence>
<protein>
    <submittedName>
        <fullName evidence="1">Uncharacterized protein</fullName>
    </submittedName>
</protein>
<dbReference type="HOGENOM" id="CLU_1993763_0_0_1"/>
<evidence type="ECO:0000313" key="1">
    <source>
        <dbReference type="EMBL" id="CDO68130.1"/>
    </source>
</evidence>
<accession>A0A060S1G2</accession>
<reference evidence="1" key="1">
    <citation type="submission" date="2014-01" db="EMBL/GenBank/DDBJ databases">
        <title>The genome of the white-rot fungus Pycnoporus cinnabarinus: a basidiomycete model with a versatile arsenal for lignocellulosic biomass breakdown.</title>
        <authorList>
            <person name="Levasseur A."/>
            <person name="Lomascolo A."/>
            <person name="Ruiz-Duenas F.J."/>
            <person name="Uzan E."/>
            <person name="Piumi F."/>
            <person name="Kues U."/>
            <person name="Ram A.F.J."/>
            <person name="Murat C."/>
            <person name="Haon M."/>
            <person name="Benoit I."/>
            <person name="Arfi Y."/>
            <person name="Chevret D."/>
            <person name="Drula E."/>
            <person name="Kwon M.J."/>
            <person name="Gouret P."/>
            <person name="Lesage-Meessen L."/>
            <person name="Lombard V."/>
            <person name="Mariette J."/>
            <person name="Noirot C."/>
            <person name="Park J."/>
            <person name="Patyshakuliyeva A."/>
            <person name="Wieneger R.A.B."/>
            <person name="Wosten H.A.B."/>
            <person name="Martin F."/>
            <person name="Coutinho P.M."/>
            <person name="de Vries R."/>
            <person name="Martinez A.T."/>
            <person name="Klopp C."/>
            <person name="Pontarotti P."/>
            <person name="Henrissat B."/>
            <person name="Record E."/>
        </authorList>
    </citation>
    <scope>NUCLEOTIDE SEQUENCE [LARGE SCALE GENOMIC DNA]</scope>
    <source>
        <strain evidence="1">BRFM137</strain>
    </source>
</reference>
<organism evidence="1 2">
    <name type="scientific">Pycnoporus cinnabarinus</name>
    <name type="common">Cinnabar-red polypore</name>
    <name type="synonym">Trametes cinnabarina</name>
    <dbReference type="NCBI Taxonomy" id="5643"/>
    <lineage>
        <taxon>Eukaryota</taxon>
        <taxon>Fungi</taxon>
        <taxon>Dikarya</taxon>
        <taxon>Basidiomycota</taxon>
        <taxon>Agaricomycotina</taxon>
        <taxon>Agaricomycetes</taxon>
        <taxon>Polyporales</taxon>
        <taxon>Polyporaceae</taxon>
        <taxon>Trametes</taxon>
    </lineage>
</organism>
<keyword evidence="2" id="KW-1185">Reference proteome</keyword>
<proteinExistence type="predicted"/>
<sequence length="125" mass="13895">MTTKPKVSFELRTATNYHYLLETKEEEVDGVKKRIAASYSAKDMWDVLKKEFGTPDTAEAISLLMSFSNLLLRPCVPRVPELRIEGAEMSEYGPGLSPESGGTPVRTFAKLLATHGYTTTVLYFG</sequence>
<comment type="caution">
    <text evidence="1">The sequence shown here is derived from an EMBL/GenBank/DDBJ whole genome shotgun (WGS) entry which is preliminary data.</text>
</comment>
<dbReference type="AlphaFoldDB" id="A0A060S1G2"/>
<name>A0A060S1G2_PYCCI</name>
<gene>
    <name evidence="1" type="ORF">BN946_scf185003.g2</name>
</gene>
<dbReference type="EMBL" id="CCBP010000005">
    <property type="protein sequence ID" value="CDO68130.1"/>
    <property type="molecule type" value="Genomic_DNA"/>
</dbReference>